<feature type="active site" description="Proton donor" evidence="9">
    <location>
        <position position="191"/>
    </location>
</feature>
<evidence type="ECO:0000256" key="6">
    <source>
        <dbReference type="ARBA" id="ARBA00023277"/>
    </source>
</evidence>
<dbReference type="Gene3D" id="3.20.20.80">
    <property type="entry name" value="Glycosidases"/>
    <property type="match status" value="1"/>
</dbReference>
<dbReference type="EMBL" id="FNXY01000003">
    <property type="protein sequence ID" value="SEI81922.1"/>
    <property type="molecule type" value="Genomic_DNA"/>
</dbReference>
<keyword evidence="6" id="KW-0119">Carbohydrate metabolism</keyword>
<feature type="binding site" evidence="10">
    <location>
        <position position="146"/>
    </location>
    <ligand>
        <name>substrate</name>
    </ligand>
</feature>
<dbReference type="InterPro" id="IPR018120">
    <property type="entry name" value="Glyco_hydro_1_AS"/>
</dbReference>
<feature type="binding site" evidence="10">
    <location>
        <position position="45"/>
    </location>
    <ligand>
        <name>substrate</name>
    </ligand>
</feature>
<dbReference type="InterPro" id="IPR017853">
    <property type="entry name" value="GH"/>
</dbReference>
<dbReference type="InterPro" id="IPR033132">
    <property type="entry name" value="GH_1_N_CS"/>
</dbReference>
<dbReference type="GO" id="GO:0008422">
    <property type="term" value="F:beta-glucosidase activity"/>
    <property type="evidence" value="ECO:0007669"/>
    <property type="project" value="UniProtKB-EC"/>
</dbReference>
<evidence type="ECO:0000256" key="10">
    <source>
        <dbReference type="PIRSR" id="PIRSR617736-2"/>
    </source>
</evidence>
<evidence type="ECO:0000256" key="4">
    <source>
        <dbReference type="ARBA" id="ARBA00022801"/>
    </source>
</evidence>
<keyword evidence="7 12" id="KW-0326">Glycosidase</keyword>
<dbReference type="Proteomes" id="UP000199532">
    <property type="component" value="Unassembled WGS sequence"/>
</dbReference>
<feature type="active site" description="Nucleophile" evidence="9 11">
    <location>
        <position position="379"/>
    </location>
</feature>
<dbReference type="RefSeq" id="WP_310590637.1">
    <property type="nucleotide sequence ID" value="NZ_FNXY01000003.1"/>
</dbReference>
<dbReference type="GO" id="GO:0030245">
    <property type="term" value="P:cellulose catabolic process"/>
    <property type="evidence" value="ECO:0007669"/>
    <property type="project" value="UniProtKB-KW"/>
</dbReference>
<evidence type="ECO:0000256" key="1">
    <source>
        <dbReference type="ARBA" id="ARBA00000448"/>
    </source>
</evidence>
<dbReference type="Pfam" id="PF00232">
    <property type="entry name" value="Glyco_hydro_1"/>
    <property type="match status" value="1"/>
</dbReference>
<evidence type="ECO:0000256" key="11">
    <source>
        <dbReference type="PROSITE-ProRule" id="PRU10055"/>
    </source>
</evidence>
<dbReference type="NCBIfam" id="TIGR03356">
    <property type="entry name" value="BGL"/>
    <property type="match status" value="1"/>
</dbReference>
<keyword evidence="5" id="KW-0136">Cellulose degradation</keyword>
<dbReference type="InterPro" id="IPR017736">
    <property type="entry name" value="Glyco_hydro_1_beta-glucosidase"/>
</dbReference>
<organism evidence="13 14">
    <name type="scientific">Dyadobacter koreensis</name>
    <dbReference type="NCBI Taxonomy" id="408657"/>
    <lineage>
        <taxon>Bacteria</taxon>
        <taxon>Pseudomonadati</taxon>
        <taxon>Bacteroidota</taxon>
        <taxon>Cytophagia</taxon>
        <taxon>Cytophagales</taxon>
        <taxon>Spirosomataceae</taxon>
        <taxon>Dyadobacter</taxon>
    </lineage>
</organism>
<dbReference type="PROSITE" id="PS00653">
    <property type="entry name" value="GLYCOSYL_HYDROL_F1_2"/>
    <property type="match status" value="1"/>
</dbReference>
<protein>
    <recommendedName>
        <fullName evidence="3 12">Beta-glucosidase</fullName>
        <ecNumber evidence="3 12">3.2.1.21</ecNumber>
    </recommendedName>
</protein>
<comment type="catalytic activity">
    <reaction evidence="1 12">
        <text>Hydrolysis of terminal, non-reducing beta-D-glucosyl residues with release of beta-D-glucose.</text>
        <dbReference type="EC" id="3.2.1.21"/>
    </reaction>
</comment>
<dbReference type="GO" id="GO:0005829">
    <property type="term" value="C:cytosol"/>
    <property type="evidence" value="ECO:0007669"/>
    <property type="project" value="TreeGrafter"/>
</dbReference>
<evidence type="ECO:0000256" key="12">
    <source>
        <dbReference type="RuleBase" id="RU361175"/>
    </source>
</evidence>
<keyword evidence="4 12" id="KW-0378">Hydrolase</keyword>
<dbReference type="EC" id="3.2.1.21" evidence="3 12"/>
<dbReference type="SUPFAM" id="SSF51445">
    <property type="entry name" value="(Trans)glycosidases"/>
    <property type="match status" value="1"/>
</dbReference>
<evidence type="ECO:0000313" key="13">
    <source>
        <dbReference type="EMBL" id="SEI81922.1"/>
    </source>
</evidence>
<evidence type="ECO:0000256" key="9">
    <source>
        <dbReference type="PIRSR" id="PIRSR617736-1"/>
    </source>
</evidence>
<dbReference type="InterPro" id="IPR001360">
    <property type="entry name" value="Glyco_hydro_1"/>
</dbReference>
<name>A0A1H6U1U7_9BACT</name>
<dbReference type="PROSITE" id="PS00572">
    <property type="entry name" value="GLYCOSYL_HYDROL_F1_1"/>
    <property type="match status" value="1"/>
</dbReference>
<evidence type="ECO:0000256" key="8">
    <source>
        <dbReference type="ARBA" id="ARBA00023326"/>
    </source>
</evidence>
<sequence length="468" mass="53335">MKDFNFDNFDILRGQSVVSDIKRDTISASDFGTDFRWGTATAAFQIEGGVAEDGRGPSIWDTFTKQKGKIKNGDHAEIACDFYNRYESDLELVKELGFKEFRFSLSWSRIIPEGTGGVNQMGIDFYNRIIDKCLDLKIEPWITLYHWDLPQALEDRGGWKSREIISWFSEYVTLCAAEFGDRVKNWIVLNEPTAVAGLGYTTGMHAPGKKGVFNFLPVVHHLALCNAEGGRIIRDHVQNAYIGTALSCSHVKPYSDKPKDIRAAQRADAIMNRLFLEPSLGLGYPTDVFPFLNGIKKFMRPGDKDKLAFDFDFIGLQNYFRIIVKHSYFAPVLWLEEIPAKKRNVPLTAMGWEVAPDGMYDILKQFSEYAGVKEIIISENGAAFEDLPEDGKVKDLRRVEFFQDYLKSILKAKKEGVKVGGYLAWSLLDNFEWAEGYHPRFGLVYVNYETQERIVKDSGKWFASFLKN</sequence>
<feature type="binding site" evidence="10">
    <location>
        <position position="425"/>
    </location>
    <ligand>
        <name>substrate</name>
    </ligand>
</feature>
<accession>A0A1H6U1U7</accession>
<feature type="binding site" evidence="10">
    <location>
        <position position="319"/>
    </location>
    <ligand>
        <name>substrate</name>
    </ligand>
</feature>
<keyword evidence="8" id="KW-0624">Polysaccharide degradation</keyword>
<dbReference type="PANTHER" id="PTHR10353:SF36">
    <property type="entry name" value="LP05116P"/>
    <property type="match status" value="1"/>
</dbReference>
<evidence type="ECO:0000256" key="7">
    <source>
        <dbReference type="ARBA" id="ARBA00023295"/>
    </source>
</evidence>
<evidence type="ECO:0000256" key="2">
    <source>
        <dbReference type="ARBA" id="ARBA00010838"/>
    </source>
</evidence>
<evidence type="ECO:0000256" key="3">
    <source>
        <dbReference type="ARBA" id="ARBA00012744"/>
    </source>
</evidence>
<dbReference type="PANTHER" id="PTHR10353">
    <property type="entry name" value="GLYCOSYL HYDROLASE"/>
    <property type="match status" value="1"/>
</dbReference>
<dbReference type="PRINTS" id="PR00131">
    <property type="entry name" value="GLHYDRLASE1"/>
</dbReference>
<reference evidence="13 14" key="1">
    <citation type="submission" date="2016-10" db="EMBL/GenBank/DDBJ databases">
        <authorList>
            <person name="de Groot N.N."/>
        </authorList>
    </citation>
    <scope>NUCLEOTIDE SEQUENCE [LARGE SCALE GENOMIC DNA]</scope>
    <source>
        <strain evidence="13 14">DSM 19938</strain>
    </source>
</reference>
<gene>
    <name evidence="13" type="ORF">SAMN04487995_2353</name>
</gene>
<evidence type="ECO:0000313" key="14">
    <source>
        <dbReference type="Proteomes" id="UP000199532"/>
    </source>
</evidence>
<keyword evidence="14" id="KW-1185">Reference proteome</keyword>
<dbReference type="AlphaFoldDB" id="A0A1H6U1U7"/>
<evidence type="ECO:0000256" key="5">
    <source>
        <dbReference type="ARBA" id="ARBA00023001"/>
    </source>
</evidence>
<proteinExistence type="inferred from homology"/>
<comment type="similarity">
    <text evidence="2 12">Belongs to the glycosyl hydrolase 1 family.</text>
</comment>
<dbReference type="FunFam" id="3.20.20.80:FF:000004">
    <property type="entry name" value="Beta-glucosidase 6-phospho-beta-glucosidase"/>
    <property type="match status" value="1"/>
</dbReference>
<feature type="binding site" evidence="10">
    <location>
        <begin position="432"/>
        <end position="433"/>
    </location>
    <ligand>
        <name>substrate</name>
    </ligand>
</feature>
<feature type="binding site" evidence="10">
    <location>
        <position position="190"/>
    </location>
    <ligand>
        <name>substrate</name>
    </ligand>
</feature>
<dbReference type="STRING" id="408657.SAMN04487995_2353"/>